<evidence type="ECO:0000313" key="2">
    <source>
        <dbReference type="Proteomes" id="UP000002721"/>
    </source>
</evidence>
<gene>
    <name evidence="1" type="ORF">Kostya_120</name>
</gene>
<dbReference type="EMBL" id="EU816591">
    <property type="protein sequence ID" value="ACF34285.1"/>
    <property type="molecule type" value="Genomic_DNA"/>
</dbReference>
<sequence length="46" mass="5273">MVTGTILVGLLRSSEEYPRDTLVRHYIPESSPPRLLKVTIHPHEPH</sequence>
<reference evidence="1 2" key="1">
    <citation type="submission" date="2008-06" db="EMBL/GenBank/DDBJ databases">
        <authorList>
            <person name="Paladin E.C."/>
            <person name="Houtz J.M."/>
            <person name="Smith A.L."/>
            <person name="Pedulla M.L."/>
            <person name="Jacobs-Sera D."/>
            <person name="Hendrix R.W."/>
            <person name="Hatfull G.F."/>
        </authorList>
    </citation>
    <scope>NUCLEOTIDE SEQUENCE [LARGE SCALE GENOMIC DNA]</scope>
</reference>
<dbReference type="RefSeq" id="YP_002014586.1">
    <property type="nucleotide sequence ID" value="NC_011056.1"/>
</dbReference>
<proteinExistence type="predicted"/>
<dbReference type="KEGG" id="vg:6469872"/>
<evidence type="ECO:0000313" key="1">
    <source>
        <dbReference type="EMBL" id="ACF34285.1"/>
    </source>
</evidence>
<dbReference type="GeneID" id="6469872"/>
<organism evidence="1 2">
    <name type="scientific">Mycobacterium phage Kostya</name>
    <dbReference type="NCBI Taxonomy" id="2914016"/>
    <lineage>
        <taxon>Viruses</taxon>
        <taxon>Duplodnaviria</taxon>
        <taxon>Heunggongvirae</taxon>
        <taxon>Uroviricota</taxon>
        <taxon>Caudoviricetes</taxon>
        <taxon>Kostyavirus</taxon>
        <taxon>Kostyavirus kostya</taxon>
    </lineage>
</organism>
<accession>B5A780</accession>
<name>B5A780_9CAUD</name>
<protein>
    <submittedName>
        <fullName evidence="1">Uncharacterized protein</fullName>
    </submittedName>
</protein>
<dbReference type="Proteomes" id="UP000002721">
    <property type="component" value="Segment"/>
</dbReference>
<keyword evidence="2" id="KW-1185">Reference proteome</keyword>